<sequence length="442" mass="51703">MIRPIKFHWRRFKKLILITLAPLFYLYTSYLPAENSPNHESFINNYTFTYNASAVEKIPSKSELQVIWIKQKIQRLSRSTSKYDKFKILTNGTTKPNRNVHIFYYASFRSQDYDGEWRNWNSDSTLDSAMDFPPYEYNPPADIASVYYPYLGCYSSRNLSVLSEHMKIIRNTSIGVVAVSWCPLDEKGFPTDLFRSILDSALKNDLRIAIHFQECGQSKNMLQFAAQVQKIINNFGNHSALHRILHKGANLPIFYIYASDNDFPNQYRSILHQHGNMSIRGTMYDGVFLGLLTNYEQLRSFKLAQFDGFYTYYGSNGLSYGSSWKNWQNLAKYAQNNGLLFSPSVAPGFSDTSVKFWNSYQEKHRRNGRYYEVAWRAAIATSPRMISITSFNDWRGGTQIEPATPQKSQHYIYRDYSPYDHYFYTNLTKYWLTIFTKKLIRT</sequence>
<evidence type="ECO:0008006" key="11">
    <source>
        <dbReference type="Google" id="ProtNLM"/>
    </source>
</evidence>
<keyword evidence="10" id="KW-1185">Reference proteome</keyword>
<dbReference type="InterPro" id="IPR026071">
    <property type="entry name" value="Glyco_Hydrolase_99"/>
</dbReference>
<evidence type="ECO:0000256" key="7">
    <source>
        <dbReference type="ARBA" id="ARBA00023034"/>
    </source>
</evidence>
<organism evidence="9 10">
    <name type="scientific">Bemisia tabaci</name>
    <name type="common">Sweetpotato whitefly</name>
    <name type="synonym">Aleurodes tabaci</name>
    <dbReference type="NCBI Taxonomy" id="7038"/>
    <lineage>
        <taxon>Eukaryota</taxon>
        <taxon>Metazoa</taxon>
        <taxon>Ecdysozoa</taxon>
        <taxon>Arthropoda</taxon>
        <taxon>Hexapoda</taxon>
        <taxon>Insecta</taxon>
        <taxon>Pterygota</taxon>
        <taxon>Neoptera</taxon>
        <taxon>Paraneoptera</taxon>
        <taxon>Hemiptera</taxon>
        <taxon>Sternorrhyncha</taxon>
        <taxon>Aleyrodoidea</taxon>
        <taxon>Aleyrodidae</taxon>
        <taxon>Aleyrodinae</taxon>
        <taxon>Bemisia</taxon>
    </lineage>
</organism>
<reference evidence="9" key="1">
    <citation type="submission" date="2021-12" db="EMBL/GenBank/DDBJ databases">
        <authorList>
            <person name="King R."/>
        </authorList>
    </citation>
    <scope>NUCLEOTIDE SEQUENCE</scope>
</reference>
<evidence type="ECO:0000256" key="4">
    <source>
        <dbReference type="ARBA" id="ARBA00022801"/>
    </source>
</evidence>
<dbReference type="AlphaFoldDB" id="A0A9P0F1K4"/>
<dbReference type="Proteomes" id="UP001152759">
    <property type="component" value="Chromosome 2"/>
</dbReference>
<evidence type="ECO:0000256" key="1">
    <source>
        <dbReference type="ARBA" id="ARBA00004323"/>
    </source>
</evidence>
<evidence type="ECO:0000256" key="6">
    <source>
        <dbReference type="ARBA" id="ARBA00022989"/>
    </source>
</evidence>
<evidence type="ECO:0000256" key="5">
    <source>
        <dbReference type="ARBA" id="ARBA00022968"/>
    </source>
</evidence>
<dbReference type="GO" id="GO:0000139">
    <property type="term" value="C:Golgi membrane"/>
    <property type="evidence" value="ECO:0007669"/>
    <property type="project" value="UniProtKB-SubCell"/>
</dbReference>
<keyword evidence="4" id="KW-0378">Hydrolase</keyword>
<dbReference type="Gene3D" id="3.20.20.80">
    <property type="entry name" value="Glycosidases"/>
    <property type="match status" value="1"/>
</dbReference>
<keyword evidence="7" id="KW-0333">Golgi apparatus</keyword>
<keyword evidence="6" id="KW-1133">Transmembrane helix</keyword>
<evidence type="ECO:0000313" key="10">
    <source>
        <dbReference type="Proteomes" id="UP001152759"/>
    </source>
</evidence>
<dbReference type="PANTHER" id="PTHR13572:SF4">
    <property type="entry name" value="RE57134P"/>
    <property type="match status" value="1"/>
</dbReference>
<evidence type="ECO:0000313" key="9">
    <source>
        <dbReference type="EMBL" id="CAH0385805.1"/>
    </source>
</evidence>
<proteinExistence type="inferred from homology"/>
<dbReference type="Pfam" id="PF16317">
    <property type="entry name" value="Glyco_hydro_99"/>
    <property type="match status" value="1"/>
</dbReference>
<protein>
    <recommendedName>
        <fullName evidence="11">Glycoprotein endo-alpha-1,2-mannosidase</fullName>
    </recommendedName>
</protein>
<comment type="similarity">
    <text evidence="2">Belongs to the glycosyl hydrolase 99 family.</text>
</comment>
<name>A0A9P0F1K4_BEMTA</name>
<gene>
    <name evidence="9" type="ORF">BEMITA_LOCUS4995</name>
</gene>
<evidence type="ECO:0000256" key="2">
    <source>
        <dbReference type="ARBA" id="ARBA00009559"/>
    </source>
</evidence>
<comment type="subcellular location">
    <subcellularLocation>
        <location evidence="1">Golgi apparatus membrane</location>
        <topology evidence="1">Single-pass type II membrane protein</topology>
    </subcellularLocation>
</comment>
<evidence type="ECO:0000256" key="8">
    <source>
        <dbReference type="ARBA" id="ARBA00023136"/>
    </source>
</evidence>
<evidence type="ECO:0000256" key="3">
    <source>
        <dbReference type="ARBA" id="ARBA00022692"/>
    </source>
</evidence>
<dbReference type="PANTHER" id="PTHR13572">
    <property type="entry name" value="ENDO-ALPHA-1,2-MANNOSIDASE"/>
    <property type="match status" value="1"/>
</dbReference>
<dbReference type="GO" id="GO:0004559">
    <property type="term" value="F:alpha-mannosidase activity"/>
    <property type="evidence" value="ECO:0007669"/>
    <property type="project" value="TreeGrafter"/>
</dbReference>
<dbReference type="CDD" id="cd11574">
    <property type="entry name" value="GH99"/>
    <property type="match status" value="1"/>
</dbReference>
<keyword evidence="3" id="KW-0812">Transmembrane</keyword>
<dbReference type="KEGG" id="btab:109037547"/>
<dbReference type="EMBL" id="OU963863">
    <property type="protein sequence ID" value="CAH0385805.1"/>
    <property type="molecule type" value="Genomic_DNA"/>
</dbReference>
<keyword evidence="8" id="KW-0472">Membrane</keyword>
<keyword evidence="5" id="KW-0735">Signal-anchor</keyword>
<accession>A0A9P0F1K4</accession>